<evidence type="ECO:0000259" key="1">
    <source>
        <dbReference type="Pfam" id="PF12874"/>
    </source>
</evidence>
<feature type="domain" description="C2H2-type" evidence="1">
    <location>
        <begin position="9"/>
        <end position="33"/>
    </location>
</feature>
<sequence length="104" mass="12026">MNTPKTPKYNCVCCKFITANKKDYKRHLLSAKHNKFTNVNESNEKNPNPFSEIKCNICNKNYTSRSGLWNHKKKCSQKPLENTLITVTDITNPAIIMHLIKESQ</sequence>
<reference evidence="2" key="1">
    <citation type="journal article" date="2020" name="Nature">
        <title>Giant virus diversity and host interactions through global metagenomics.</title>
        <authorList>
            <person name="Schulz F."/>
            <person name="Roux S."/>
            <person name="Paez-Espino D."/>
            <person name="Jungbluth S."/>
            <person name="Walsh D.A."/>
            <person name="Denef V.J."/>
            <person name="McMahon K.D."/>
            <person name="Konstantinidis K.T."/>
            <person name="Eloe-Fadrosh E.A."/>
            <person name="Kyrpides N.C."/>
            <person name="Woyke T."/>
        </authorList>
    </citation>
    <scope>NUCLEOTIDE SEQUENCE</scope>
    <source>
        <strain evidence="2">GVMAG-M-3300023174-49</strain>
    </source>
</reference>
<dbReference type="InterPro" id="IPR013087">
    <property type="entry name" value="Znf_C2H2_type"/>
</dbReference>
<accession>A0A6C0DR53</accession>
<name>A0A6C0DR53_9ZZZZ</name>
<dbReference type="EMBL" id="MN739660">
    <property type="protein sequence ID" value="QHT18864.1"/>
    <property type="molecule type" value="Genomic_DNA"/>
</dbReference>
<organism evidence="2">
    <name type="scientific">viral metagenome</name>
    <dbReference type="NCBI Taxonomy" id="1070528"/>
    <lineage>
        <taxon>unclassified sequences</taxon>
        <taxon>metagenomes</taxon>
        <taxon>organismal metagenomes</taxon>
    </lineage>
</organism>
<protein>
    <recommendedName>
        <fullName evidence="1">C2H2-type domain-containing protein</fullName>
    </recommendedName>
</protein>
<dbReference type="AlphaFoldDB" id="A0A6C0DR53"/>
<dbReference type="Pfam" id="PF12874">
    <property type="entry name" value="zf-met"/>
    <property type="match status" value="1"/>
</dbReference>
<dbReference type="Gene3D" id="3.30.160.60">
    <property type="entry name" value="Classic Zinc Finger"/>
    <property type="match status" value="1"/>
</dbReference>
<proteinExistence type="predicted"/>
<evidence type="ECO:0000313" key="2">
    <source>
        <dbReference type="EMBL" id="QHT18864.1"/>
    </source>
</evidence>